<evidence type="ECO:0000313" key="1">
    <source>
        <dbReference type="EMBL" id="JAD60512.1"/>
    </source>
</evidence>
<reference evidence="1" key="2">
    <citation type="journal article" date="2015" name="Data Brief">
        <title>Shoot transcriptome of the giant reed, Arundo donax.</title>
        <authorList>
            <person name="Barrero R.A."/>
            <person name="Guerrero F.D."/>
            <person name="Moolhuijzen P."/>
            <person name="Goolsby J.A."/>
            <person name="Tidwell J."/>
            <person name="Bellgard S.E."/>
            <person name="Bellgard M.I."/>
        </authorList>
    </citation>
    <scope>NUCLEOTIDE SEQUENCE</scope>
    <source>
        <tissue evidence="1">Shoot tissue taken approximately 20 cm above the soil surface</tissue>
    </source>
</reference>
<sequence length="23" mass="2584">MVLNCLHCSGIYSTFPLKLMPLC</sequence>
<dbReference type="EMBL" id="GBRH01237383">
    <property type="protein sequence ID" value="JAD60512.1"/>
    <property type="molecule type" value="Transcribed_RNA"/>
</dbReference>
<accession>A0A0A9BML6</accession>
<organism evidence="1">
    <name type="scientific">Arundo donax</name>
    <name type="common">Giant reed</name>
    <name type="synonym">Donax arundinaceus</name>
    <dbReference type="NCBI Taxonomy" id="35708"/>
    <lineage>
        <taxon>Eukaryota</taxon>
        <taxon>Viridiplantae</taxon>
        <taxon>Streptophyta</taxon>
        <taxon>Embryophyta</taxon>
        <taxon>Tracheophyta</taxon>
        <taxon>Spermatophyta</taxon>
        <taxon>Magnoliopsida</taxon>
        <taxon>Liliopsida</taxon>
        <taxon>Poales</taxon>
        <taxon>Poaceae</taxon>
        <taxon>PACMAD clade</taxon>
        <taxon>Arundinoideae</taxon>
        <taxon>Arundineae</taxon>
        <taxon>Arundo</taxon>
    </lineage>
</organism>
<proteinExistence type="predicted"/>
<dbReference type="AlphaFoldDB" id="A0A0A9BML6"/>
<name>A0A0A9BML6_ARUDO</name>
<protein>
    <submittedName>
        <fullName evidence="1">Uncharacterized protein</fullName>
    </submittedName>
</protein>
<reference evidence="1" key="1">
    <citation type="submission" date="2014-09" db="EMBL/GenBank/DDBJ databases">
        <authorList>
            <person name="Magalhaes I.L.F."/>
            <person name="Oliveira U."/>
            <person name="Santos F.R."/>
            <person name="Vidigal T.H.D.A."/>
            <person name="Brescovit A.D."/>
            <person name="Santos A.J."/>
        </authorList>
    </citation>
    <scope>NUCLEOTIDE SEQUENCE</scope>
    <source>
        <tissue evidence="1">Shoot tissue taken approximately 20 cm above the soil surface</tissue>
    </source>
</reference>